<comment type="function">
    <text evidence="12">Catalyzes the transfer of the GlcNAc-1-phosphate moiety from UDP-GlcNAc onto the carrier lipid undecaprenyl phosphate (C55-P), yielding GlcNAc-pyrophosphoryl-undecaprenyl (GlcNAc-PP-C55).</text>
</comment>
<comment type="catalytic activity">
    <reaction evidence="12">
        <text>di-trans,octa-cis-undecaprenyl phosphate + UDP-N-acetyl-alpha-D-glucosamine = N-acetyl-alpha-D-glucosaminyl-di-trans,octa-cis-undecaprenyl diphosphate + UMP</text>
        <dbReference type="Rhea" id="RHEA:28090"/>
        <dbReference type="ChEBI" id="CHEBI:57705"/>
        <dbReference type="ChEBI" id="CHEBI:57865"/>
        <dbReference type="ChEBI" id="CHEBI:60392"/>
        <dbReference type="ChEBI" id="CHEBI:62959"/>
        <dbReference type="EC" id="2.7.8.33"/>
    </reaction>
</comment>
<reference evidence="14" key="1">
    <citation type="journal article" date="2019" name="Int. J. Syst. Evol. Microbiol.">
        <title>The Global Catalogue of Microorganisms (GCM) 10K type strain sequencing project: providing services to taxonomists for standard genome sequencing and annotation.</title>
        <authorList>
            <consortium name="The Broad Institute Genomics Platform"/>
            <consortium name="The Broad Institute Genome Sequencing Center for Infectious Disease"/>
            <person name="Wu L."/>
            <person name="Ma J."/>
        </authorList>
    </citation>
    <scope>NUCLEOTIDE SEQUENCE [LARGE SCALE GENOMIC DNA]</scope>
    <source>
        <strain evidence="14">CGMCC 1.12923</strain>
    </source>
</reference>
<feature type="transmembrane region" description="Helical" evidence="12">
    <location>
        <begin position="184"/>
        <end position="202"/>
    </location>
</feature>
<feature type="transmembrane region" description="Helical" evidence="12">
    <location>
        <begin position="46"/>
        <end position="70"/>
    </location>
</feature>
<dbReference type="EMBL" id="BMGJ01000003">
    <property type="protein sequence ID" value="GGD57754.1"/>
    <property type="molecule type" value="Genomic_DNA"/>
</dbReference>
<keyword evidence="9 12" id="KW-1133">Transmembrane helix</keyword>
<comment type="caution">
    <text evidence="13">The sequence shown here is derived from an EMBL/GenBank/DDBJ whole genome shotgun (WGS) entry which is preliminary data.</text>
</comment>
<evidence type="ECO:0000256" key="7">
    <source>
        <dbReference type="ARBA" id="ARBA00022842"/>
    </source>
</evidence>
<evidence type="ECO:0000256" key="11">
    <source>
        <dbReference type="ARBA" id="ARBA00023211"/>
    </source>
</evidence>
<protein>
    <recommendedName>
        <fullName evidence="12">Undecaprenyl-phosphate alpha-N-acetylglucosaminyl 1-phosphate transferase</fullName>
        <ecNumber evidence="12">2.7.8.33</ecNumber>
    </recommendedName>
    <alternativeName>
        <fullName evidence="12">UDP-GlcNAc:undecaprenyl-phosphate GlcNAc-1-phosphate transferase</fullName>
    </alternativeName>
    <alternativeName>
        <fullName evidence="12">Undecaprenyl-phosphate GlcNAc-1-phosphate transferase</fullName>
    </alternativeName>
</protein>
<keyword evidence="14" id="KW-1185">Reference proteome</keyword>
<keyword evidence="10 12" id="KW-0472">Membrane</keyword>
<keyword evidence="8 12" id="KW-0448">Lipopolysaccharide biosynthesis</keyword>
<feature type="transmembrane region" description="Helical" evidence="12">
    <location>
        <begin position="296"/>
        <end position="316"/>
    </location>
</feature>
<dbReference type="EC" id="2.7.8.33" evidence="12"/>
<feature type="transmembrane region" description="Helical" evidence="12">
    <location>
        <begin position="214"/>
        <end position="233"/>
    </location>
</feature>
<dbReference type="Proteomes" id="UP000614272">
    <property type="component" value="Unassembled WGS sequence"/>
</dbReference>
<evidence type="ECO:0000256" key="3">
    <source>
        <dbReference type="ARBA" id="ARBA00022519"/>
    </source>
</evidence>
<evidence type="ECO:0000256" key="8">
    <source>
        <dbReference type="ARBA" id="ARBA00022985"/>
    </source>
</evidence>
<evidence type="ECO:0000256" key="12">
    <source>
        <dbReference type="HAMAP-Rule" id="MF_02030"/>
    </source>
</evidence>
<evidence type="ECO:0000256" key="10">
    <source>
        <dbReference type="ARBA" id="ARBA00023136"/>
    </source>
</evidence>
<dbReference type="Pfam" id="PF00953">
    <property type="entry name" value="Glycos_transf_4"/>
    <property type="match status" value="1"/>
</dbReference>
<dbReference type="GO" id="GO:0016740">
    <property type="term" value="F:transferase activity"/>
    <property type="evidence" value="ECO:0007669"/>
    <property type="project" value="UniProtKB-KW"/>
</dbReference>
<evidence type="ECO:0000256" key="5">
    <source>
        <dbReference type="ARBA" id="ARBA00022679"/>
    </source>
</evidence>
<accession>A0ABQ1R8K7</accession>
<evidence type="ECO:0000256" key="2">
    <source>
        <dbReference type="ARBA" id="ARBA00022475"/>
    </source>
</evidence>
<evidence type="ECO:0000256" key="4">
    <source>
        <dbReference type="ARBA" id="ARBA00022676"/>
    </source>
</evidence>
<feature type="transmembrane region" description="Helical" evidence="12">
    <location>
        <begin position="131"/>
        <end position="153"/>
    </location>
</feature>
<dbReference type="PROSITE" id="PS01348">
    <property type="entry name" value="MRAY_2"/>
    <property type="match status" value="1"/>
</dbReference>
<keyword evidence="11 12" id="KW-0464">Manganese</keyword>
<dbReference type="HAMAP" id="MF_02030">
    <property type="entry name" value="WecA_Gammaproteo"/>
    <property type="match status" value="1"/>
</dbReference>
<evidence type="ECO:0000313" key="13">
    <source>
        <dbReference type="EMBL" id="GGD57754.1"/>
    </source>
</evidence>
<keyword evidence="4 12" id="KW-0328">Glycosyltransferase</keyword>
<keyword evidence="5 12" id="KW-0808">Transferase</keyword>
<dbReference type="RefSeq" id="WP_099034065.1">
    <property type="nucleotide sequence ID" value="NZ_BMGJ01000003.1"/>
</dbReference>
<evidence type="ECO:0000256" key="9">
    <source>
        <dbReference type="ARBA" id="ARBA00022989"/>
    </source>
</evidence>
<evidence type="ECO:0000256" key="1">
    <source>
        <dbReference type="ARBA" id="ARBA00004651"/>
    </source>
</evidence>
<comment type="pathway">
    <text evidence="12">Bacterial outer membrane biogenesis; LPS O-antigen biosynthesis.</text>
</comment>
<comment type="cofactor">
    <cofactor evidence="12">
        <name>Mg(2+)</name>
        <dbReference type="ChEBI" id="CHEBI:18420"/>
    </cofactor>
</comment>
<organism evidence="13 14">
    <name type="scientific">Lacimicrobium alkaliphilum</name>
    <dbReference type="NCBI Taxonomy" id="1526571"/>
    <lineage>
        <taxon>Bacteria</taxon>
        <taxon>Pseudomonadati</taxon>
        <taxon>Pseudomonadota</taxon>
        <taxon>Gammaproteobacteria</taxon>
        <taxon>Alteromonadales</taxon>
        <taxon>Alteromonadaceae</taxon>
        <taxon>Lacimicrobium</taxon>
    </lineage>
</organism>
<keyword evidence="6 12" id="KW-0812">Transmembrane</keyword>
<comment type="cofactor">
    <cofactor evidence="12">
        <name>Mn(2+)</name>
        <dbReference type="ChEBI" id="CHEBI:29035"/>
    </cofactor>
</comment>
<dbReference type="PANTHER" id="PTHR22926:SF3">
    <property type="entry name" value="UNDECAPRENYL-PHOSPHATE ALPHA-N-ACETYLGLUCOSAMINYL 1-PHOSPHATE TRANSFERASE"/>
    <property type="match status" value="1"/>
</dbReference>
<feature type="transmembrane region" description="Helical" evidence="12">
    <location>
        <begin position="322"/>
        <end position="345"/>
    </location>
</feature>
<proteinExistence type="inferred from homology"/>
<comment type="subcellular location">
    <subcellularLocation>
        <location evidence="12">Cell inner membrane</location>
        <topology evidence="12">Multi-pass membrane protein</topology>
    </subcellularLocation>
    <subcellularLocation>
        <location evidence="1">Cell membrane</location>
        <topology evidence="1">Multi-pass membrane protein</topology>
    </subcellularLocation>
</comment>
<dbReference type="PANTHER" id="PTHR22926">
    <property type="entry name" value="PHOSPHO-N-ACETYLMURAMOYL-PENTAPEPTIDE-TRANSFERASE"/>
    <property type="match status" value="1"/>
</dbReference>
<dbReference type="InterPro" id="IPR018480">
    <property type="entry name" value="PNAcMuramoyl-5peptid_Trfase_CS"/>
</dbReference>
<dbReference type="NCBIfam" id="TIGR02380">
    <property type="entry name" value="ECA_wecA"/>
    <property type="match status" value="1"/>
</dbReference>
<feature type="transmembrane region" description="Helical" evidence="12">
    <location>
        <begin position="160"/>
        <end position="178"/>
    </location>
</feature>
<keyword evidence="3 12" id="KW-0997">Cell inner membrane</keyword>
<keyword evidence="7 12" id="KW-0460">Magnesium</keyword>
<name>A0ABQ1R8K7_9ALTE</name>
<dbReference type="InterPro" id="IPR000715">
    <property type="entry name" value="Glycosyl_transferase_4"/>
</dbReference>
<comment type="similarity">
    <text evidence="12">Belongs to the glycosyltransferase 4 family. WecA subfamily.</text>
</comment>
<keyword evidence="2 12" id="KW-1003">Cell membrane</keyword>
<evidence type="ECO:0000313" key="14">
    <source>
        <dbReference type="Proteomes" id="UP000614272"/>
    </source>
</evidence>
<dbReference type="CDD" id="cd06853">
    <property type="entry name" value="GT_WecA_like"/>
    <property type="match status" value="1"/>
</dbReference>
<comment type="caution">
    <text evidence="12">Lacks conserved residue(s) required for the propagation of feature annotation.</text>
</comment>
<gene>
    <name evidence="12 13" type="primary">wecA</name>
    <name evidence="13" type="ORF">GCM10011357_11430</name>
</gene>
<evidence type="ECO:0000256" key="6">
    <source>
        <dbReference type="ARBA" id="ARBA00022692"/>
    </source>
</evidence>
<sequence>MLNHLQFMPIFTAFFVALLLLVVMTPVAHQWGLVDQPDYRKNHKGIVPLTGGLAMFVAILVASFVTDFWLKNDPQYFTAAAVVVTLGMLDDRFDLSAKGRLAFQFGVAAIMAWSAQNYLTSLGDLIGFGEIHLGLAGYFLTLVCVVGVINAFNMIDGIDGLAGGMSLVVLLSVVFLLLVSKNGAAIMGPVLVISALVPFLAFNLSIKGFKGNKIFMGDSGSMFIGLTIVWLLVEYTQGSQPAMRPITAVWLIGLPLMDMAAIMYRRARKGQSVLKPDRQHLHNIFIRAGLSSKKSLVAILLLGSLYAFVGIASEMLKVPEYIMFFAFLILLVVYSYVIQNIWIILRRLRRLRKSAFPIS</sequence>
<dbReference type="InterPro" id="IPR012750">
    <property type="entry name" value="ECA_WecA-rel"/>
</dbReference>
<feature type="transmembrane region" description="Helical" evidence="12">
    <location>
        <begin position="245"/>
        <end position="264"/>
    </location>
</feature>